<evidence type="ECO:0000256" key="3">
    <source>
        <dbReference type="ARBA" id="ARBA00022452"/>
    </source>
</evidence>
<dbReference type="Gene3D" id="2.40.170.20">
    <property type="entry name" value="TonB-dependent receptor, beta-barrel domain"/>
    <property type="match status" value="1"/>
</dbReference>
<dbReference type="PANTHER" id="PTHR30069:SF29">
    <property type="entry name" value="HEMOGLOBIN AND HEMOGLOBIN-HAPTOGLOBIN-BINDING PROTEIN 1-RELATED"/>
    <property type="match status" value="1"/>
</dbReference>
<keyword evidence="5" id="KW-0732">Signal</keyword>
<keyword evidence="4" id="KW-0812">Transmembrane</keyword>
<accession>A0A967AB60</accession>
<keyword evidence="8" id="KW-0675">Receptor</keyword>
<name>A0A967AB60_9FLAO</name>
<organism evidence="8 9">
    <name type="scientific">Psychroflexus maritimus</name>
    <dbReference type="NCBI Taxonomy" id="2714865"/>
    <lineage>
        <taxon>Bacteria</taxon>
        <taxon>Pseudomonadati</taxon>
        <taxon>Bacteroidota</taxon>
        <taxon>Flavobacteriia</taxon>
        <taxon>Flavobacteriales</taxon>
        <taxon>Flavobacteriaceae</taxon>
        <taxon>Psychroflexus</taxon>
    </lineage>
</organism>
<evidence type="ECO:0000256" key="7">
    <source>
        <dbReference type="ARBA" id="ARBA00023237"/>
    </source>
</evidence>
<keyword evidence="3" id="KW-1134">Transmembrane beta strand</keyword>
<dbReference type="GO" id="GO:0015344">
    <property type="term" value="F:siderophore uptake transmembrane transporter activity"/>
    <property type="evidence" value="ECO:0007669"/>
    <property type="project" value="TreeGrafter"/>
</dbReference>
<evidence type="ECO:0000256" key="6">
    <source>
        <dbReference type="ARBA" id="ARBA00023136"/>
    </source>
</evidence>
<sequence>MKLSQYLSIFFGLSLFFTQQIWSQQEQDTIKTDRLIITKQYSPTVNDAFKIKTKPDVTEETTLPERKINYALISVPVASTFQPTKGRAASLRMSKERDEIYNHYVRLGFGNYTNFLADYLGSLQLNAKQKLGIDFSHFSSQGGIDEAYFDDAFASNTLDVDFESDEGRWIWKTKAGFEHYSHNYYGEPIFQEPGFTFNPKHSPIQNYLGFNFGASAAIYDSFLEDVKVNYNYFSDDFDALEHQFQLKSNFNFSLGGKKIQNEVGLDYLKGEFSAVNNGYAYGQELAFEDNYGQLIASYAPSVFIEEDRFTLQIGAEVSFFNDAERNESKVFIYPKVEANYRVIPDNLIAYAGVDGGLDQNSFRSFVMNNPFVSSNLTIVPTDRQYESFVGAKGSSGQFSYNARASYKNEDARALFRNNNGPNPEFFEQANMIRPFEVGNSFGVVYDNLQTLAFDGEANYDFSQNFNLGINFNYSIFSTDNQEEAWNLPNLYTAVVSHLQLNKKWSLGASLFYVGERKDLEVFGPSDDLQSEIIDVDGFLDLSLNVNYRLNKQLSVFFLGNNLVGGNYERWNNYQVQGLQLMGGLTYQFK</sequence>
<dbReference type="RefSeq" id="WP_166399288.1">
    <property type="nucleotide sequence ID" value="NZ_JAANAS010000013.1"/>
</dbReference>
<comment type="subcellular location">
    <subcellularLocation>
        <location evidence="1">Cell outer membrane</location>
        <topology evidence="1">Multi-pass membrane protein</topology>
    </subcellularLocation>
</comment>
<evidence type="ECO:0000256" key="2">
    <source>
        <dbReference type="ARBA" id="ARBA00022448"/>
    </source>
</evidence>
<dbReference type="PANTHER" id="PTHR30069">
    <property type="entry name" value="TONB-DEPENDENT OUTER MEMBRANE RECEPTOR"/>
    <property type="match status" value="1"/>
</dbReference>
<dbReference type="EMBL" id="JAANAS010000013">
    <property type="protein sequence ID" value="NGZ89019.1"/>
    <property type="molecule type" value="Genomic_DNA"/>
</dbReference>
<dbReference type="InterPro" id="IPR036942">
    <property type="entry name" value="Beta-barrel_TonB_sf"/>
</dbReference>
<dbReference type="AlphaFoldDB" id="A0A967AB60"/>
<reference evidence="8" key="1">
    <citation type="submission" date="2020-03" db="EMBL/GenBank/DDBJ databases">
        <title>Psychroflexus Maritimus sp. nov., isolate from marine sediment.</title>
        <authorList>
            <person name="Zhong Y.-L."/>
        </authorList>
    </citation>
    <scope>NUCLEOTIDE SEQUENCE</scope>
    <source>
        <strain evidence="8">C1</strain>
    </source>
</reference>
<dbReference type="GO" id="GO:0044718">
    <property type="term" value="P:siderophore transmembrane transport"/>
    <property type="evidence" value="ECO:0007669"/>
    <property type="project" value="TreeGrafter"/>
</dbReference>
<dbReference type="InterPro" id="IPR039426">
    <property type="entry name" value="TonB-dep_rcpt-like"/>
</dbReference>
<keyword evidence="6" id="KW-0472">Membrane</keyword>
<keyword evidence="7" id="KW-0998">Cell outer membrane</keyword>
<keyword evidence="2" id="KW-0813">Transport</keyword>
<protein>
    <submittedName>
        <fullName evidence="8">TonB-dependent receptor</fullName>
    </submittedName>
</protein>
<evidence type="ECO:0000313" key="8">
    <source>
        <dbReference type="EMBL" id="NGZ89019.1"/>
    </source>
</evidence>
<dbReference type="SUPFAM" id="SSF56935">
    <property type="entry name" value="Porins"/>
    <property type="match status" value="1"/>
</dbReference>
<evidence type="ECO:0000256" key="5">
    <source>
        <dbReference type="ARBA" id="ARBA00022729"/>
    </source>
</evidence>
<evidence type="ECO:0000313" key="9">
    <source>
        <dbReference type="Proteomes" id="UP000643701"/>
    </source>
</evidence>
<evidence type="ECO:0000256" key="4">
    <source>
        <dbReference type="ARBA" id="ARBA00022692"/>
    </source>
</evidence>
<keyword evidence="9" id="KW-1185">Reference proteome</keyword>
<evidence type="ECO:0000256" key="1">
    <source>
        <dbReference type="ARBA" id="ARBA00004571"/>
    </source>
</evidence>
<proteinExistence type="predicted"/>
<dbReference type="GO" id="GO:0009279">
    <property type="term" value="C:cell outer membrane"/>
    <property type="evidence" value="ECO:0007669"/>
    <property type="project" value="UniProtKB-SubCell"/>
</dbReference>
<comment type="caution">
    <text evidence="8">The sequence shown here is derived from an EMBL/GenBank/DDBJ whole genome shotgun (WGS) entry which is preliminary data.</text>
</comment>
<gene>
    <name evidence="8" type="ORF">G7034_01985</name>
</gene>
<dbReference type="Proteomes" id="UP000643701">
    <property type="component" value="Unassembled WGS sequence"/>
</dbReference>